<sequence length="256" mass="28999">MTWILTQSATQVDILKPQAKQIRIDDICHGLAHVCRFNGQTRHHYSVAQHSLIVADIVPQEHKLVGLLHDATEAYMADIARPIKLLMIEAAKRRNNAWKVVLNLHSLKPTDAWGYACSQRIFNDAEFNGLSILIDTYKQLEVRMWQTICERFDLDPELPDCVHEADMIALATERQQLMPPHPEPWACLEGVQPLPGSIPEWTPFYARQAFHHRLMELLATTHRAKVFAQAERELIHGTGTGSPVGVMNHAQKGGDQ</sequence>
<dbReference type="Gene3D" id="1.10.3210.10">
    <property type="entry name" value="Hypothetical protein af1432"/>
    <property type="match status" value="1"/>
</dbReference>
<comment type="caution">
    <text evidence="2">The sequence shown here is derived from an EMBL/GenBank/DDBJ whole genome shotgun (WGS) entry which is preliminary data.</text>
</comment>
<evidence type="ECO:0000313" key="2">
    <source>
        <dbReference type="EMBL" id="MDX5994389.1"/>
    </source>
</evidence>
<dbReference type="EMBL" id="JAWXXP010000001">
    <property type="protein sequence ID" value="MDX5994389.1"/>
    <property type="molecule type" value="Genomic_DNA"/>
</dbReference>
<feature type="region of interest" description="Disordered" evidence="1">
    <location>
        <begin position="237"/>
        <end position="256"/>
    </location>
</feature>
<keyword evidence="3" id="KW-1185">Reference proteome</keyword>
<dbReference type="SUPFAM" id="SSF109604">
    <property type="entry name" value="HD-domain/PDEase-like"/>
    <property type="match status" value="2"/>
</dbReference>
<evidence type="ECO:0000313" key="3">
    <source>
        <dbReference type="Proteomes" id="UP001278050"/>
    </source>
</evidence>
<evidence type="ECO:0000256" key="1">
    <source>
        <dbReference type="SAM" id="MobiDB-lite"/>
    </source>
</evidence>
<dbReference type="Proteomes" id="UP001278050">
    <property type="component" value="Unassembled WGS sequence"/>
</dbReference>
<accession>A0ABU4Q5X9</accession>
<organism evidence="2 3">
    <name type="scientific">Ectopseudomonas alcaliphila</name>
    <dbReference type="NCBI Taxonomy" id="101564"/>
    <lineage>
        <taxon>Bacteria</taxon>
        <taxon>Pseudomonadati</taxon>
        <taxon>Pseudomonadota</taxon>
        <taxon>Gammaproteobacteria</taxon>
        <taxon>Pseudomonadales</taxon>
        <taxon>Pseudomonadaceae</taxon>
        <taxon>Ectopseudomonas</taxon>
    </lineage>
</organism>
<dbReference type="RefSeq" id="WP_174578079.1">
    <property type="nucleotide sequence ID" value="NZ_CBCSET010000002.1"/>
</dbReference>
<proteinExistence type="predicted"/>
<protein>
    <submittedName>
        <fullName evidence="2">Phosphohydrolase</fullName>
    </submittedName>
</protein>
<gene>
    <name evidence="2" type="ORF">SIM71_20205</name>
</gene>
<reference evidence="2 3" key="1">
    <citation type="submission" date="2023-11" db="EMBL/GenBank/DDBJ databases">
        <title>MicrobeMod: A computational toolkit for identifying prokaryotic methylation and restriction-modification with nanopore sequencing.</title>
        <authorList>
            <person name="Crits-Christoph A."/>
            <person name="Kang S.C."/>
            <person name="Lee H."/>
            <person name="Ostrov N."/>
        </authorList>
    </citation>
    <scope>NUCLEOTIDE SEQUENCE [LARGE SCALE GENOMIC DNA]</scope>
    <source>
        <strain evidence="2 3">ATCC BAA-571</strain>
    </source>
</reference>
<name>A0ABU4Q5X9_9GAMM</name>